<accession>Q5LCM7</accession>
<gene>
    <name evidence="1" type="ORF">BF9343_2356</name>
</gene>
<keyword evidence="2" id="KW-1185">Reference proteome</keyword>
<name>Q5LCM7_BACFN</name>
<dbReference type="Proteomes" id="UP000006731">
    <property type="component" value="Chromosome"/>
</dbReference>
<protein>
    <submittedName>
        <fullName evidence="1">Uncharacterized protein</fullName>
    </submittedName>
</protein>
<dbReference type="HOGENOM" id="CLU_062381_0_0_10"/>
<evidence type="ECO:0000313" key="1">
    <source>
        <dbReference type="EMBL" id="CAH08137.1"/>
    </source>
</evidence>
<dbReference type="EMBL" id="CR626927">
    <property type="protein sequence ID" value="CAH08137.1"/>
    <property type="molecule type" value="Genomic_DNA"/>
</dbReference>
<sequence length="399" mass="45198">MRMSFEIIRKTGEIAFVANPIAFEVKTSGEAEIEIRLRVGAQEVFSASYVPFGDRIHFDIAEILQPFVTSGPLEDSEDLILPVSGFMAGYTLEVKGQETRTLTGKVICGGISKQAAREMAGRGMDFILNRLRDYSSQFLFTTRTRGKHIAIRETEVSPLIFIHPDKRIQVESEYGNRIKLPEGTAGEIYALNIGRIRREFFHKYNQIVSFIRVLVPAEEAFDISFTPGEVSENGLSFLFRNSLGCYEVIEMPGKMICSLDRGDDENYRTFDEEGGDYITGRPRPDLLQKMKLNTGFKRKTELKFIQDLLSSDDIRLLNGTARRRVLVTCEEYGYEEPMKEPTSLVLDIEVAERESNYTPDMDGENAPPFIELLPGEVEIPSEGGQVRVRVESNIMWEVV</sequence>
<organism evidence="1 2">
    <name type="scientific">Bacteroides fragilis (strain ATCC 25285 / DSM 2151 / CCUG 4856 / JCM 11019 / LMG 10263 / NCTC 9343 / Onslow / VPI 2553 / EN-2)</name>
    <dbReference type="NCBI Taxonomy" id="272559"/>
    <lineage>
        <taxon>Bacteria</taxon>
        <taxon>Pseudomonadati</taxon>
        <taxon>Bacteroidota</taxon>
        <taxon>Bacteroidia</taxon>
        <taxon>Bacteroidales</taxon>
        <taxon>Bacteroidaceae</taxon>
        <taxon>Bacteroides</taxon>
    </lineage>
</organism>
<dbReference type="AlphaFoldDB" id="Q5LCM7"/>
<dbReference type="KEGG" id="bfs:BF9343_2356"/>
<proteinExistence type="predicted"/>
<evidence type="ECO:0000313" key="2">
    <source>
        <dbReference type="Proteomes" id="UP000006731"/>
    </source>
</evidence>
<reference evidence="1 2" key="1">
    <citation type="journal article" date="2005" name="Science">
        <title>Extensive DNA inversions in the B. fragilis genome control variable gene expression.</title>
        <authorList>
            <person name="Cerdeno-Tarraga A.M."/>
            <person name="Patrick S."/>
            <person name="Crosmann L."/>
            <person name="Blakely G."/>
            <person name="Abratt V."/>
            <person name="Lennard N."/>
            <person name="Duerden B."/>
            <person name="Poxton I."/>
            <person name="Harris B."/>
            <person name="Quail M.A."/>
            <person name="Barron A."/>
            <person name="Clarck L."/>
            <person name="Corton C."/>
            <person name="Doggett J."/>
            <person name="Holden M.T.G."/>
            <person name="Larke N."/>
            <person name="Line A."/>
            <person name="Lord A."/>
            <person name="Norbertczak H."/>
            <person name="Ormond D."/>
            <person name="Price C."/>
            <person name="Rabbinowitsch E."/>
            <person name="Woodward J."/>
            <person name="Barrel B.G."/>
            <person name="Parkhill J."/>
        </authorList>
    </citation>
    <scope>NUCLEOTIDE SEQUENCE [LARGE SCALE GENOMIC DNA]</scope>
    <source>
        <strain evidence="2">ATCC 25285 / DSM 2151 / CCUG 4856 / JCM 11019 / LMG 10263 / NCTC 9343 / Onslow / VPI 2553 / EN-2</strain>
    </source>
</reference>
<dbReference type="eggNOG" id="ENOG50340TT">
    <property type="taxonomic scope" value="Bacteria"/>
</dbReference>
<dbReference type="PaxDb" id="272559-BF9343_2356"/>